<dbReference type="PANTHER" id="PTHR43333">
    <property type="entry name" value="2-HACID_DH_C DOMAIN-CONTAINING PROTEIN"/>
    <property type="match status" value="1"/>
</dbReference>
<sequence length="414" mass="44243">MRVFPHPVPWQRIKTADSWQFPYCCHTVPSYTATATDVSAQLEKCKTMKIHARLAGLLTLVLSLSTAATELPTELQGLDLREADVASKDLPGWKKPQRILVWAPFGPQLLDELRIAAPGVELVAVANAEEAAAAVAGSQAVIGICDQSVLANADQLHWIQVYFAGVENCVSLPRVKEGIVLTNGQRLSSPTIADHAIAMTYALLRGLDIFHGNQAEGNWDRSATNTLRGFGELSGRTMLVVGLGGIGTQVAQRAHALGMRVVATRGSRREGPDFVDYVGLSNEAVKLAAEADVVVNALPLTDATKGMIDGSFFAAMKPGAYYINVGRGQTTVTADLLDALNSGQIAGAGLDVTDPEPLPSDHPLWTTPRVIITPHVAATSAETLQRIQALVAENLRRYVAGEALLSVVDIQRGY</sequence>
<reference evidence="6 7" key="1">
    <citation type="submission" date="2019-09" db="EMBL/GenBank/DDBJ databases">
        <authorList>
            <person name="Chen X.-Y."/>
        </authorList>
    </citation>
    <scope>NUCLEOTIDE SEQUENCE [LARGE SCALE GENOMIC DNA]</scope>
    <source>
        <strain evidence="6 7">NY5</strain>
    </source>
</reference>
<keyword evidence="7" id="KW-1185">Reference proteome</keyword>
<evidence type="ECO:0000256" key="1">
    <source>
        <dbReference type="ARBA" id="ARBA00023002"/>
    </source>
</evidence>
<organism evidence="6 7">
    <name type="scientific">Pseudohalioglobus sediminis</name>
    <dbReference type="NCBI Taxonomy" id="2606449"/>
    <lineage>
        <taxon>Bacteria</taxon>
        <taxon>Pseudomonadati</taxon>
        <taxon>Pseudomonadota</taxon>
        <taxon>Gammaproteobacteria</taxon>
        <taxon>Cellvibrionales</taxon>
        <taxon>Halieaceae</taxon>
        <taxon>Pseudohalioglobus</taxon>
    </lineage>
</organism>
<evidence type="ECO:0000256" key="2">
    <source>
        <dbReference type="ARBA" id="ARBA00023027"/>
    </source>
</evidence>
<evidence type="ECO:0000259" key="5">
    <source>
        <dbReference type="Pfam" id="PF02826"/>
    </source>
</evidence>
<feature type="domain" description="D-isomer specific 2-hydroxyacid dehydrogenase catalytic" evidence="4">
    <location>
        <begin position="128"/>
        <end position="408"/>
    </location>
</feature>
<dbReference type="GO" id="GO:0051287">
    <property type="term" value="F:NAD binding"/>
    <property type="evidence" value="ECO:0007669"/>
    <property type="project" value="InterPro"/>
</dbReference>
<gene>
    <name evidence="6" type="ORF">F0M18_10205</name>
</gene>
<dbReference type="Pfam" id="PF00389">
    <property type="entry name" value="2-Hacid_dh"/>
    <property type="match status" value="1"/>
</dbReference>
<keyword evidence="1 3" id="KW-0560">Oxidoreductase</keyword>
<dbReference type="GO" id="GO:0016616">
    <property type="term" value="F:oxidoreductase activity, acting on the CH-OH group of donors, NAD or NADP as acceptor"/>
    <property type="evidence" value="ECO:0007669"/>
    <property type="project" value="InterPro"/>
</dbReference>
<dbReference type="Pfam" id="PF02826">
    <property type="entry name" value="2-Hacid_dh_C"/>
    <property type="match status" value="1"/>
</dbReference>
<dbReference type="AlphaFoldDB" id="A0A5B0WXT5"/>
<dbReference type="SUPFAM" id="SSF51735">
    <property type="entry name" value="NAD(P)-binding Rossmann-fold domains"/>
    <property type="match status" value="1"/>
</dbReference>
<dbReference type="SUPFAM" id="SSF52283">
    <property type="entry name" value="Formate/glycerate dehydrogenase catalytic domain-like"/>
    <property type="match status" value="1"/>
</dbReference>
<dbReference type="InterPro" id="IPR006140">
    <property type="entry name" value="D-isomer_DH_NAD-bd"/>
</dbReference>
<evidence type="ECO:0000313" key="6">
    <source>
        <dbReference type="EMBL" id="KAA1191892.1"/>
    </source>
</evidence>
<evidence type="ECO:0000256" key="3">
    <source>
        <dbReference type="RuleBase" id="RU003719"/>
    </source>
</evidence>
<name>A0A5B0WXT5_9GAMM</name>
<proteinExistence type="inferred from homology"/>
<keyword evidence="2" id="KW-0520">NAD</keyword>
<comment type="similarity">
    <text evidence="3">Belongs to the D-isomer specific 2-hydroxyacid dehydrogenase family.</text>
</comment>
<protein>
    <submittedName>
        <fullName evidence="6">D-2-hydroxyacid dehydrogenase</fullName>
    </submittedName>
</protein>
<dbReference type="Gene3D" id="3.40.50.720">
    <property type="entry name" value="NAD(P)-binding Rossmann-like Domain"/>
    <property type="match status" value="2"/>
</dbReference>
<dbReference type="CDD" id="cd05300">
    <property type="entry name" value="2-Hacid_dh_1"/>
    <property type="match status" value="1"/>
</dbReference>
<dbReference type="Proteomes" id="UP000323708">
    <property type="component" value="Unassembled WGS sequence"/>
</dbReference>
<feature type="domain" description="D-isomer specific 2-hydroxyacid dehydrogenase NAD-binding" evidence="5">
    <location>
        <begin position="197"/>
        <end position="377"/>
    </location>
</feature>
<evidence type="ECO:0000313" key="7">
    <source>
        <dbReference type="Proteomes" id="UP000323708"/>
    </source>
</evidence>
<dbReference type="EMBL" id="VTUX01000004">
    <property type="protein sequence ID" value="KAA1191892.1"/>
    <property type="molecule type" value="Genomic_DNA"/>
</dbReference>
<comment type="caution">
    <text evidence="6">The sequence shown here is derived from an EMBL/GenBank/DDBJ whole genome shotgun (WGS) entry which is preliminary data.</text>
</comment>
<dbReference type="InterPro" id="IPR006139">
    <property type="entry name" value="D-isomer_2_OHA_DH_cat_dom"/>
</dbReference>
<evidence type="ECO:0000259" key="4">
    <source>
        <dbReference type="Pfam" id="PF00389"/>
    </source>
</evidence>
<accession>A0A5B0WXT5</accession>
<dbReference type="PANTHER" id="PTHR43333:SF1">
    <property type="entry name" value="D-ISOMER SPECIFIC 2-HYDROXYACID DEHYDROGENASE NAD-BINDING DOMAIN-CONTAINING PROTEIN"/>
    <property type="match status" value="1"/>
</dbReference>
<dbReference type="InterPro" id="IPR036291">
    <property type="entry name" value="NAD(P)-bd_dom_sf"/>
</dbReference>